<feature type="region of interest" description="Disordered" evidence="1">
    <location>
        <begin position="178"/>
        <end position="216"/>
    </location>
</feature>
<sequence length="1017" mass="111693">MASDPIKAITESLPPATDYLTYLTILESHLTPAILPTLNDILQDAELTQNIGWDLIHLLLPLSGSEKCLGTIARLGNPREVVLKITEALTLLELDEDEHDLGGPGGNDSGDKDGSNQTEPTNTDKFCVLVDLLSIVHPRIKTRYPSRFLSTSLMSILSSYRPSPQATTAVVSFTHTISGKKRPSLPGRKSSITIPTADSSFDPKAPDPEAQDEDPAEQAIQEKLVQSFVSHILEEYVNANPLEWSARLQEVFEPKKVVVARKTLGEMFKEDPAFAIRDNVVGGLVSVAKDVGMSDPEFLLDAVFKVEVKASDEEDPEANYPSSPDDIPLSRAGSLFLLTYFIFSSILFEAKNPQPNLSIFPDHMKLVKQLIGVDGLETTGSEPPGVIDAIIATGLWLENSNKFVAGPLEDEDFMQYLQTLSLLSANNPSPTLRAGAHILCTAILHAHPSGRLRLTFISDTLEHCPYETLKGSAVAWLKEEIITAEERKSDNVFSSTEALAATQPYLFPDLTSLAQTSDDELIQNLAQAFPFYMPAANLLFFLHSKQYSHVVPPSMMAVVEEVYLTPLRDAQERAVKVLEARGDSQESVTEMQLLGQRLSMAMSPDHSGPIIPQQAIALRRVRPRLSRVDRPVPKIRIDRVQVFEQVTPIIQVAFVGHVRRPELPHPDGGLVLRKEIPPVLLHRLRERGILAPRIRPGNGPPARPAVDVRRIHDVIRDLEHHRPGPHANQVIRRTRPLHHNQPVLIHALQRIPDLLRRRRPLLPSHRAPEPARLIPQIRPDHHRVVHQRPHDGLPVLNPLLLRLPHPAHPAREVRVEPRRVTRINAAAPGRGRDVVVDNHGHARGREALHHCRVDVERRCAVQIRVGGQSVRGDHGIAADHLVRVREAHAVEAQGADARRDCIPVLDVQAAGDQVLVAAAVPVDGGELEAGAGGINDVAALGVDGRVGELLGLGVGHGICGEGRGDGEVLRVLGLEVGSRIEEGLIDARVDERHNPTEGQDDKDMLPGLAREHPHTSG</sequence>
<dbReference type="GO" id="GO:0034599">
    <property type="term" value="P:cellular response to oxidative stress"/>
    <property type="evidence" value="ECO:0007669"/>
    <property type="project" value="InterPro"/>
</dbReference>
<dbReference type="STRING" id="1849047.A0A3D8SQ66"/>
<dbReference type="PANTHER" id="PTHR28020">
    <property type="entry name" value="YAP1-BINDING PROTEIN 1-RELATED"/>
    <property type="match status" value="1"/>
</dbReference>
<feature type="region of interest" description="Disordered" evidence="1">
    <location>
        <begin position="96"/>
        <end position="121"/>
    </location>
</feature>
<dbReference type="Proteomes" id="UP000256645">
    <property type="component" value="Unassembled WGS sequence"/>
</dbReference>
<evidence type="ECO:0008006" key="4">
    <source>
        <dbReference type="Google" id="ProtNLM"/>
    </source>
</evidence>
<feature type="region of interest" description="Disordered" evidence="1">
    <location>
        <begin position="987"/>
        <end position="1017"/>
    </location>
</feature>
<comment type="caution">
    <text evidence="2">The sequence shown here is derived from an EMBL/GenBank/DDBJ whole genome shotgun (WGS) entry which is preliminary data.</text>
</comment>
<evidence type="ECO:0000256" key="1">
    <source>
        <dbReference type="SAM" id="MobiDB-lite"/>
    </source>
</evidence>
<organism evidence="2 3">
    <name type="scientific">Coleophoma cylindrospora</name>
    <dbReference type="NCBI Taxonomy" id="1849047"/>
    <lineage>
        <taxon>Eukaryota</taxon>
        <taxon>Fungi</taxon>
        <taxon>Dikarya</taxon>
        <taxon>Ascomycota</taxon>
        <taxon>Pezizomycotina</taxon>
        <taxon>Leotiomycetes</taxon>
        <taxon>Helotiales</taxon>
        <taxon>Dermateaceae</taxon>
        <taxon>Coleophoma</taxon>
    </lineage>
</organism>
<dbReference type="EMBL" id="PDLM01000001">
    <property type="protein sequence ID" value="RDW88455.1"/>
    <property type="molecule type" value="Genomic_DNA"/>
</dbReference>
<dbReference type="OrthoDB" id="5396786at2759"/>
<proteinExistence type="predicted"/>
<feature type="compositionally biased region" description="Polar residues" evidence="1">
    <location>
        <begin position="190"/>
        <end position="199"/>
    </location>
</feature>
<evidence type="ECO:0000313" key="2">
    <source>
        <dbReference type="EMBL" id="RDW88455.1"/>
    </source>
</evidence>
<dbReference type="AlphaFoldDB" id="A0A3D8SQ66"/>
<dbReference type="InterPro" id="IPR040347">
    <property type="entry name" value="YBP1/2"/>
</dbReference>
<dbReference type="GO" id="GO:0005737">
    <property type="term" value="C:cytoplasm"/>
    <property type="evidence" value="ECO:0007669"/>
    <property type="project" value="TreeGrafter"/>
</dbReference>
<dbReference type="InterPro" id="IPR013877">
    <property type="entry name" value="YAP-bd/ALF4/Glomulin"/>
</dbReference>
<dbReference type="PANTHER" id="PTHR28020:SF1">
    <property type="entry name" value="YAP1-BINDING PROTEIN 1-RELATED"/>
    <property type="match status" value="1"/>
</dbReference>
<reference evidence="2 3" key="1">
    <citation type="journal article" date="2018" name="IMA Fungus">
        <title>IMA Genome-F 9: Draft genome sequence of Annulohypoxylon stygium, Aspergillus mulundensis, Berkeleyomyces basicola (syn. Thielaviopsis basicola), Ceratocystis smalleyi, two Cercospora beticola strains, Coleophoma cylindrospora, Fusarium fracticaudum, Phialophora cf. hyalina, and Morchella septimelata.</title>
        <authorList>
            <person name="Wingfield B.D."/>
            <person name="Bills G.F."/>
            <person name="Dong Y."/>
            <person name="Huang W."/>
            <person name="Nel W.J."/>
            <person name="Swalarsk-Parry B.S."/>
            <person name="Vaghefi N."/>
            <person name="Wilken P.M."/>
            <person name="An Z."/>
            <person name="de Beer Z.W."/>
            <person name="De Vos L."/>
            <person name="Chen L."/>
            <person name="Duong T.A."/>
            <person name="Gao Y."/>
            <person name="Hammerbacher A."/>
            <person name="Kikkert J.R."/>
            <person name="Li Y."/>
            <person name="Li H."/>
            <person name="Li K."/>
            <person name="Li Q."/>
            <person name="Liu X."/>
            <person name="Ma X."/>
            <person name="Naidoo K."/>
            <person name="Pethybridge S.J."/>
            <person name="Sun J."/>
            <person name="Steenkamp E.T."/>
            <person name="van der Nest M.A."/>
            <person name="van Wyk S."/>
            <person name="Wingfield M.J."/>
            <person name="Xiong C."/>
            <person name="Yue Q."/>
            <person name="Zhang X."/>
        </authorList>
    </citation>
    <scope>NUCLEOTIDE SEQUENCE [LARGE SCALE GENOMIC DNA]</scope>
    <source>
        <strain evidence="2 3">BP6252</strain>
    </source>
</reference>
<keyword evidence="3" id="KW-1185">Reference proteome</keyword>
<evidence type="ECO:0000313" key="3">
    <source>
        <dbReference type="Proteomes" id="UP000256645"/>
    </source>
</evidence>
<protein>
    <recommendedName>
        <fullName evidence="4">DUF1760-domain-containing protein</fullName>
    </recommendedName>
</protein>
<name>A0A3D8SQ66_9HELO</name>
<gene>
    <name evidence="2" type="ORF">BP6252_00487</name>
</gene>
<dbReference type="Pfam" id="PF08568">
    <property type="entry name" value="Kinetochor_Ybp2"/>
    <property type="match status" value="1"/>
</dbReference>
<accession>A0A3D8SQ66</accession>